<reference evidence="2" key="1">
    <citation type="submission" date="2023-10" db="EMBL/GenBank/DDBJ databases">
        <authorList>
            <person name="Chen Y."/>
            <person name="Shah S."/>
            <person name="Dougan E. K."/>
            <person name="Thang M."/>
            <person name="Chan C."/>
        </authorList>
    </citation>
    <scope>NUCLEOTIDE SEQUENCE [LARGE SCALE GENOMIC DNA]</scope>
</reference>
<dbReference type="EMBL" id="CAUYUJ010015320">
    <property type="protein sequence ID" value="CAK0852535.1"/>
    <property type="molecule type" value="Genomic_DNA"/>
</dbReference>
<protein>
    <submittedName>
        <fullName evidence="2">Uncharacterized protein</fullName>
    </submittedName>
</protein>
<evidence type="ECO:0000313" key="2">
    <source>
        <dbReference type="EMBL" id="CAK0852535.1"/>
    </source>
</evidence>
<name>A0ABN9U2X7_9DINO</name>
<gene>
    <name evidence="2" type="ORF">PCOR1329_LOCUS44287</name>
</gene>
<feature type="region of interest" description="Disordered" evidence="1">
    <location>
        <begin position="154"/>
        <end position="177"/>
    </location>
</feature>
<proteinExistence type="predicted"/>
<comment type="caution">
    <text evidence="2">The sequence shown here is derived from an EMBL/GenBank/DDBJ whole genome shotgun (WGS) entry which is preliminary data.</text>
</comment>
<evidence type="ECO:0000256" key="1">
    <source>
        <dbReference type="SAM" id="MobiDB-lite"/>
    </source>
</evidence>
<sequence>RGARRARGSRRTRSVHPCAWRWRAWPTGRAAPWLPPAWPRSGLAGSSFSGSLHSTATACPRDAASGGAAPRPQRGPCEAPDVPPRLGGAAAPLASPRRAFLSREMQEADLRAHVLFKAQQAQDILSSPSSGPGRQRYFANASANRPYELELDRWNHEARPAGSGEDADDDEEEASGRAAFEQLSCLTGRYLSAARAAA</sequence>
<feature type="non-terminal residue" evidence="2">
    <location>
        <position position="1"/>
    </location>
</feature>
<dbReference type="Proteomes" id="UP001189429">
    <property type="component" value="Unassembled WGS sequence"/>
</dbReference>
<organism evidence="2 3">
    <name type="scientific">Prorocentrum cordatum</name>
    <dbReference type="NCBI Taxonomy" id="2364126"/>
    <lineage>
        <taxon>Eukaryota</taxon>
        <taxon>Sar</taxon>
        <taxon>Alveolata</taxon>
        <taxon>Dinophyceae</taxon>
        <taxon>Prorocentrales</taxon>
        <taxon>Prorocentraceae</taxon>
        <taxon>Prorocentrum</taxon>
    </lineage>
</organism>
<accession>A0ABN9U2X7</accession>
<feature type="region of interest" description="Disordered" evidence="1">
    <location>
        <begin position="50"/>
        <end position="91"/>
    </location>
</feature>
<evidence type="ECO:0000313" key="3">
    <source>
        <dbReference type="Proteomes" id="UP001189429"/>
    </source>
</evidence>
<keyword evidence="3" id="KW-1185">Reference proteome</keyword>